<feature type="compositionally biased region" description="Low complexity" evidence="1">
    <location>
        <begin position="133"/>
        <end position="144"/>
    </location>
</feature>
<reference evidence="4 5" key="1">
    <citation type="submission" date="2018-07" db="EMBL/GenBank/DDBJ databases">
        <title>Thalassococcus profundi sp. nov., a marine bacterium isolated from deep seawater of Okinawa Trough.</title>
        <authorList>
            <person name="Yu M."/>
        </authorList>
    </citation>
    <scope>NUCLEOTIDE SEQUENCE [LARGE SCALE GENOMIC DNA]</scope>
    <source>
        <strain evidence="4 5">WRAS1</strain>
    </source>
</reference>
<evidence type="ECO:0000256" key="2">
    <source>
        <dbReference type="SAM" id="SignalP"/>
    </source>
</evidence>
<protein>
    <submittedName>
        <fullName evidence="4">Peptidoglycan-binding protein</fullName>
    </submittedName>
</protein>
<accession>A0A369TPA6</accession>
<feature type="region of interest" description="Disordered" evidence="1">
    <location>
        <begin position="133"/>
        <end position="164"/>
    </location>
</feature>
<feature type="chain" id="PRO_5016861685" evidence="2">
    <location>
        <begin position="22"/>
        <end position="589"/>
    </location>
</feature>
<keyword evidence="2" id="KW-0732">Signal</keyword>
<dbReference type="SUPFAM" id="SSF47090">
    <property type="entry name" value="PGBD-like"/>
    <property type="match status" value="1"/>
</dbReference>
<evidence type="ECO:0000313" key="5">
    <source>
        <dbReference type="Proteomes" id="UP000253977"/>
    </source>
</evidence>
<feature type="compositionally biased region" description="Basic and acidic residues" evidence="1">
    <location>
        <begin position="152"/>
        <end position="164"/>
    </location>
</feature>
<dbReference type="RefSeq" id="WP_114509861.1">
    <property type="nucleotide sequence ID" value="NZ_QPMK01000003.1"/>
</dbReference>
<dbReference type="InterPro" id="IPR036365">
    <property type="entry name" value="PGBD-like_sf"/>
</dbReference>
<feature type="signal peptide" evidence="2">
    <location>
        <begin position="1"/>
        <end position="21"/>
    </location>
</feature>
<dbReference type="EMBL" id="QPMK01000003">
    <property type="protein sequence ID" value="RDD67113.1"/>
    <property type="molecule type" value="Genomic_DNA"/>
</dbReference>
<comment type="caution">
    <text evidence="4">The sequence shown here is derived from an EMBL/GenBank/DDBJ whole genome shotgun (WGS) entry which is preliminary data.</text>
</comment>
<dbReference type="OrthoDB" id="6810892at2"/>
<feature type="domain" description="Peptidoglycan binding-like" evidence="3">
    <location>
        <begin position="166"/>
        <end position="215"/>
    </location>
</feature>
<evidence type="ECO:0000256" key="1">
    <source>
        <dbReference type="SAM" id="MobiDB-lite"/>
    </source>
</evidence>
<sequence>MMRNFWIGCAALLWAAGAAVAQDVAFIQVEAQPSLRRAEERARDYASYLQDVNGFALGGGWYSIALGPYDPDEAQALLQRLRAQGQVPRDSYLAAPDDFQRRFWPVGAGPVVIDRALEAPDTDLEQALAAVEDPAQADPAQTDPAPAPVIDETPREARASEARLNRAEREQLQIALRWAGYYNAAIDGAFGRGTRGSMADWQAANGFEATGILTTMQRSELLRQYNAVLDGMGMEVVSEPRAGVVMQMPMGVVEFAKYESPFVHYDASTDLGARVLLISQPGDQDTLYGLYEIMQTLEIVPLEGDRERRANGFTLTGANARIVSHTEARLEGGAIKGFTLIWPAGDEERRTRVLGLMQSSFDTTAPVLDPAAVSEEMPSVDLLSGLQVRRPKLTASGFYVNAAGDVVTSAEAVEACGRITLDGVHDAQVTASDAASGIAVLRPTTRLAPQSVAAFRNGRPRLQSEVAVAGYSFGGVLSKPSMTFGTLEDLRGLGGEENVKRLALASLPGDAGGPVLDAGGAVLGMLLPREEGGRQLPEEVSFAAKAEDIRAVLSRAGITADATESIGVMAPEDLTAVASGMTVLVSCWE</sequence>
<name>A0A369TPA6_9RHOB</name>
<keyword evidence="5" id="KW-1185">Reference proteome</keyword>
<dbReference type="AlphaFoldDB" id="A0A369TPA6"/>
<organism evidence="4 5">
    <name type="scientific">Thalassococcus profundi</name>
    <dbReference type="NCBI Taxonomy" id="2282382"/>
    <lineage>
        <taxon>Bacteria</taxon>
        <taxon>Pseudomonadati</taxon>
        <taxon>Pseudomonadota</taxon>
        <taxon>Alphaproteobacteria</taxon>
        <taxon>Rhodobacterales</taxon>
        <taxon>Roseobacteraceae</taxon>
        <taxon>Thalassococcus</taxon>
    </lineage>
</organism>
<dbReference type="InterPro" id="IPR009003">
    <property type="entry name" value="Peptidase_S1_PA"/>
</dbReference>
<gene>
    <name evidence="4" type="ORF">DU478_05060</name>
</gene>
<dbReference type="PROSITE" id="PS00213">
    <property type="entry name" value="LIPOCALIN"/>
    <property type="match status" value="1"/>
</dbReference>
<dbReference type="InterPro" id="IPR002477">
    <property type="entry name" value="Peptidoglycan-bd-like"/>
</dbReference>
<dbReference type="InterPro" id="IPR036366">
    <property type="entry name" value="PGBDSf"/>
</dbReference>
<proteinExistence type="predicted"/>
<dbReference type="Proteomes" id="UP000253977">
    <property type="component" value="Unassembled WGS sequence"/>
</dbReference>
<dbReference type="Pfam" id="PF01471">
    <property type="entry name" value="PG_binding_1"/>
    <property type="match status" value="1"/>
</dbReference>
<dbReference type="SUPFAM" id="SSF50494">
    <property type="entry name" value="Trypsin-like serine proteases"/>
    <property type="match status" value="1"/>
</dbReference>
<dbReference type="Pfam" id="PF13365">
    <property type="entry name" value="Trypsin_2"/>
    <property type="match status" value="1"/>
</dbReference>
<evidence type="ECO:0000313" key="4">
    <source>
        <dbReference type="EMBL" id="RDD67113.1"/>
    </source>
</evidence>
<dbReference type="Gene3D" id="1.10.101.10">
    <property type="entry name" value="PGBD-like superfamily/PGBD"/>
    <property type="match status" value="1"/>
</dbReference>
<dbReference type="Gene3D" id="2.40.10.120">
    <property type="match status" value="1"/>
</dbReference>
<dbReference type="InterPro" id="IPR022272">
    <property type="entry name" value="Lipocalin_CS"/>
</dbReference>
<evidence type="ECO:0000259" key="3">
    <source>
        <dbReference type="Pfam" id="PF01471"/>
    </source>
</evidence>